<dbReference type="InterPro" id="IPR008763">
    <property type="entry name" value="Peptidase_S55"/>
</dbReference>
<dbReference type="EMBL" id="QZDT01000003">
    <property type="protein sequence ID" value="NBJ91678.1"/>
    <property type="molecule type" value="Genomic_DNA"/>
</dbReference>
<keyword evidence="1" id="KW-0812">Transmembrane</keyword>
<accession>A0A9X5BDL5</accession>
<dbReference type="GO" id="GO:0016787">
    <property type="term" value="F:hydrolase activity"/>
    <property type="evidence" value="ECO:0007669"/>
    <property type="project" value="UniProtKB-KW"/>
</dbReference>
<organism evidence="3 4">
    <name type="scientific">Parablautia muri</name>
    <dbReference type="NCBI Taxonomy" id="2320879"/>
    <lineage>
        <taxon>Bacteria</taxon>
        <taxon>Bacillati</taxon>
        <taxon>Bacillota</taxon>
        <taxon>Clostridia</taxon>
        <taxon>Lachnospirales</taxon>
        <taxon>Lachnospiraceae</taxon>
        <taxon>Parablautia</taxon>
    </lineage>
</organism>
<dbReference type="InterPro" id="IPR001478">
    <property type="entry name" value="PDZ"/>
</dbReference>
<keyword evidence="1" id="KW-0472">Membrane</keyword>
<evidence type="ECO:0000259" key="2">
    <source>
        <dbReference type="PROSITE" id="PS51494"/>
    </source>
</evidence>
<keyword evidence="4" id="KW-1185">Reference proteome</keyword>
<dbReference type="Proteomes" id="UP001154420">
    <property type="component" value="Unassembled WGS sequence"/>
</dbReference>
<dbReference type="SUPFAM" id="SSF50156">
    <property type="entry name" value="PDZ domain-like"/>
    <property type="match status" value="1"/>
</dbReference>
<dbReference type="InterPro" id="IPR036034">
    <property type="entry name" value="PDZ_sf"/>
</dbReference>
<dbReference type="Pfam" id="PF05580">
    <property type="entry name" value="Peptidase_S55"/>
    <property type="match status" value="1"/>
</dbReference>
<dbReference type="Pfam" id="PF13180">
    <property type="entry name" value="PDZ_2"/>
    <property type="match status" value="1"/>
</dbReference>
<comment type="caution">
    <text evidence="3">The sequence shown here is derived from an EMBL/GenBank/DDBJ whole genome shotgun (WGS) entry which is preliminary data.</text>
</comment>
<feature type="domain" description="Peptidase S55" evidence="2">
    <location>
        <begin position="190"/>
        <end position="414"/>
    </location>
</feature>
<evidence type="ECO:0000256" key="1">
    <source>
        <dbReference type="SAM" id="Phobius"/>
    </source>
</evidence>
<keyword evidence="3" id="KW-0378">Hydrolase</keyword>
<name>A0A9X5BDL5_9FIRM</name>
<dbReference type="PROSITE" id="PS51494">
    <property type="entry name" value="SPOIVB"/>
    <property type="match status" value="1"/>
</dbReference>
<feature type="transmembrane region" description="Helical" evidence="1">
    <location>
        <begin position="6"/>
        <end position="27"/>
    </location>
</feature>
<protein>
    <submittedName>
        <fullName evidence="3">SpoIVB peptidase</fullName>
        <ecNumber evidence="3">3.4.21.116</ecNumber>
    </submittedName>
</protein>
<proteinExistence type="predicted"/>
<dbReference type="AlphaFoldDB" id="A0A9X5BDL5"/>
<evidence type="ECO:0000313" key="4">
    <source>
        <dbReference type="Proteomes" id="UP001154420"/>
    </source>
</evidence>
<dbReference type="NCBIfam" id="TIGR02860">
    <property type="entry name" value="spore_IV_B"/>
    <property type="match status" value="1"/>
</dbReference>
<dbReference type="OrthoDB" id="9765242at2"/>
<dbReference type="EC" id="3.4.21.116" evidence="3"/>
<dbReference type="Gene3D" id="2.30.42.10">
    <property type="match status" value="1"/>
</dbReference>
<sequence length="414" mass="45149">MLIVGVLSVMLSIYYFMWLSVPSTIMLKVGMDQELNFKVPASGELYKEAVEVSGTASTNKVREGGSLHIDLGRPVTLKANQIDQYKLQLKLFGIIPLKEVDVEVIQDIQLKPSGIPIGIYVKTQGVLVVGIGEFEGEGGQSVNPGKHVFQVGDYILEINDDEVESKKELIEKIKYSEGQELVFKVQRGDMLLDVKARPELNQNGEYKMGIWVRDNAQGVGTMTYIDENGCFGALGHGINDVDTSTLMTLKAGTLYHTEIIGITRGASGSPGELTGYIEYDDSNVMGDITDNTARGIFGVCIPEIADDDTYDYLPLGLKQEIKKGPAQIICSLGNGTRVYDVEITDINLENDNINRGIVLKITDPDLLTVTGGIVQGMSGSPIIQDDKLVGAVTHVLVQDPTKGYGIFIEEMLVH</sequence>
<dbReference type="InterPro" id="IPR014219">
    <property type="entry name" value="SpoIVB"/>
</dbReference>
<evidence type="ECO:0000313" key="3">
    <source>
        <dbReference type="EMBL" id="NBJ91678.1"/>
    </source>
</evidence>
<gene>
    <name evidence="3" type="primary">spoIVB</name>
    <name evidence="3" type="ORF">D5281_03495</name>
</gene>
<reference evidence="3" key="1">
    <citation type="submission" date="2018-09" db="EMBL/GenBank/DDBJ databases">
        <title>Murine metabolic-syndrome-specific gut microbial biobank.</title>
        <authorList>
            <person name="Liu C."/>
        </authorList>
    </citation>
    <scope>NUCLEOTIDE SEQUENCE</scope>
    <source>
        <strain evidence="3">D42-62</strain>
    </source>
</reference>
<keyword evidence="1" id="KW-1133">Transmembrane helix</keyword>